<reference evidence="10" key="2">
    <citation type="submission" date="2013-09" db="EMBL/GenBank/DDBJ databases">
        <authorList>
            <person name="Wang G."/>
            <person name="Yang Y."/>
            <person name="Su Y."/>
        </authorList>
    </citation>
    <scope>NUCLEOTIDE SEQUENCE</scope>
    <source>
        <strain evidence="10">ATCC 39006</strain>
    </source>
</reference>
<dbReference type="Pfam" id="PF00072">
    <property type="entry name" value="Response_reg"/>
    <property type="match status" value="1"/>
</dbReference>
<keyword evidence="5" id="KW-0804">Transcription</keyword>
<name>A0A2I5T7U5_SERS3</name>
<dbReference type="InterPro" id="IPR058245">
    <property type="entry name" value="NreC/VraR/RcsB-like_REC"/>
</dbReference>
<dbReference type="SMART" id="SM00448">
    <property type="entry name" value="REC"/>
    <property type="match status" value="1"/>
</dbReference>
<evidence type="ECO:0000313" key="11">
    <source>
        <dbReference type="Proteomes" id="UP000017700"/>
    </source>
</evidence>
<keyword evidence="4 10" id="KW-0238">DNA-binding</keyword>
<dbReference type="AlphaFoldDB" id="A0A2I5T7U5"/>
<dbReference type="InterPro" id="IPR016032">
    <property type="entry name" value="Sig_transdc_resp-reg_C-effctor"/>
</dbReference>
<dbReference type="STRING" id="104623.Ser39006_02908"/>
<dbReference type="RefSeq" id="WP_021016171.1">
    <property type="nucleotide sequence ID" value="NZ_CP025084.1"/>
</dbReference>
<evidence type="ECO:0000259" key="8">
    <source>
        <dbReference type="PROSITE" id="PS50110"/>
    </source>
</evidence>
<dbReference type="Proteomes" id="UP000233778">
    <property type="component" value="Chromosome"/>
</dbReference>
<dbReference type="PROSITE" id="PS50043">
    <property type="entry name" value="HTH_LUXR_2"/>
    <property type="match status" value="1"/>
</dbReference>
<protein>
    <submittedName>
        <fullName evidence="10">DNA-binding response regulator</fullName>
    </submittedName>
</protein>
<reference evidence="9 12" key="3">
    <citation type="submission" date="2017-11" db="EMBL/GenBank/DDBJ databases">
        <title>Complete genome sequence of Serratia sp. ATCC 39006 LacA.</title>
        <authorList>
            <person name="Hampton H.G."/>
            <person name="Jackson S.A."/>
            <person name="Jauregui R."/>
            <person name="Poulter G.T.M."/>
            <person name="Salmond G.P.C."/>
            <person name="Fineran P.C."/>
        </authorList>
    </citation>
    <scope>NUCLEOTIDE SEQUENCE [LARGE SCALE GENOMIC DNA]</scope>
    <source>
        <strain evidence="9 12">ATCC 39006</strain>
    </source>
</reference>
<sequence length="213" mass="23857">MCKQIRLMIADDHAIMREGLKQIFALDHLLEVVAEAGTGSQVLMKLRSNEIDLLLLDMSMPGICGEELIIRIAAQYPRLPILVLSMYSEPQIALRVLKSGAQGYITKDRDPETLLSAIRRVAQGSRYIDHTIAEQIVFSDTNTHDGGRDERLTPREHQIMIMLAQGMGINAIAEALTISNKTVSTHKSRLMEKMCFITNADIVKYALSRRLVP</sequence>
<dbReference type="PROSITE" id="PS50110">
    <property type="entry name" value="RESPONSE_REGULATORY"/>
    <property type="match status" value="1"/>
</dbReference>
<evidence type="ECO:0000313" key="9">
    <source>
        <dbReference type="EMBL" id="AUH00614.1"/>
    </source>
</evidence>
<dbReference type="SMART" id="SM00421">
    <property type="entry name" value="HTH_LUXR"/>
    <property type="match status" value="1"/>
</dbReference>
<dbReference type="CDD" id="cd17535">
    <property type="entry name" value="REC_NarL-like"/>
    <property type="match status" value="1"/>
</dbReference>
<dbReference type="KEGG" id="serq:CWC46_12810"/>
<dbReference type="PRINTS" id="PR00038">
    <property type="entry name" value="HTHLUXR"/>
</dbReference>
<proteinExistence type="predicted"/>
<dbReference type="SUPFAM" id="SSF52172">
    <property type="entry name" value="CheY-like"/>
    <property type="match status" value="1"/>
</dbReference>
<dbReference type="EMBL" id="CP025085">
    <property type="protein sequence ID" value="AUH00614.1"/>
    <property type="molecule type" value="Genomic_DNA"/>
</dbReference>
<evidence type="ECO:0000313" key="10">
    <source>
        <dbReference type="EMBL" id="AUH04935.1"/>
    </source>
</evidence>
<dbReference type="SUPFAM" id="SSF46894">
    <property type="entry name" value="C-terminal effector domain of the bipartite response regulators"/>
    <property type="match status" value="1"/>
</dbReference>
<dbReference type="Gene3D" id="3.40.50.2300">
    <property type="match status" value="1"/>
</dbReference>
<keyword evidence="2" id="KW-0902">Two-component regulatory system</keyword>
<accession>A0A2I5T7U5</accession>
<dbReference type="PANTHER" id="PTHR43214">
    <property type="entry name" value="TWO-COMPONENT RESPONSE REGULATOR"/>
    <property type="match status" value="1"/>
</dbReference>
<dbReference type="InterPro" id="IPR000792">
    <property type="entry name" value="Tscrpt_reg_LuxR_C"/>
</dbReference>
<dbReference type="Proteomes" id="UP000017700">
    <property type="component" value="Chromosome"/>
</dbReference>
<evidence type="ECO:0000259" key="7">
    <source>
        <dbReference type="PROSITE" id="PS50043"/>
    </source>
</evidence>
<keyword evidence="11" id="KW-1185">Reference proteome</keyword>
<keyword evidence="3" id="KW-0805">Transcription regulation</keyword>
<dbReference type="OrthoDB" id="9796655at2"/>
<feature type="domain" description="HTH luxR-type" evidence="7">
    <location>
        <begin position="145"/>
        <end position="210"/>
    </location>
</feature>
<dbReference type="GO" id="GO:0006355">
    <property type="term" value="P:regulation of DNA-templated transcription"/>
    <property type="evidence" value="ECO:0007669"/>
    <property type="project" value="InterPro"/>
</dbReference>
<evidence type="ECO:0000256" key="6">
    <source>
        <dbReference type="PROSITE-ProRule" id="PRU00169"/>
    </source>
</evidence>
<keyword evidence="1 6" id="KW-0597">Phosphoprotein</keyword>
<evidence type="ECO:0000256" key="4">
    <source>
        <dbReference type="ARBA" id="ARBA00023125"/>
    </source>
</evidence>
<reference evidence="10 11" key="1">
    <citation type="journal article" date="2013" name="Genome Announc.">
        <title>Draft genome sequence of Serratia sp. strain ATCC 39006, a model bacterium for analysis of the biosynthesis and regulation of prodigiosin, a carbapenem, and gas vesicles.</title>
        <authorList>
            <person name="Fineran P.C."/>
            <person name="Iglesias Cans M.C."/>
            <person name="Ramsay J.P."/>
            <person name="Wilf N.M."/>
            <person name="Cossyleon D."/>
            <person name="McNeil M.B."/>
            <person name="Williamson N.R."/>
            <person name="Monson R.E."/>
            <person name="Becher S.A."/>
            <person name="Stanton J.A."/>
            <person name="Brugger K."/>
            <person name="Brown S.D."/>
            <person name="Salmond G.P."/>
        </authorList>
    </citation>
    <scope>NUCLEOTIDE SEQUENCE [LARGE SCALE GENOMIC DNA]</scope>
    <source>
        <strain evidence="10">ATCC 39006</strain>
        <strain evidence="11">ATCC 39006 / SC 11482</strain>
    </source>
</reference>
<dbReference type="InterPro" id="IPR011006">
    <property type="entry name" value="CheY-like_superfamily"/>
</dbReference>
<evidence type="ECO:0000256" key="3">
    <source>
        <dbReference type="ARBA" id="ARBA00023015"/>
    </source>
</evidence>
<dbReference type="InterPro" id="IPR039420">
    <property type="entry name" value="WalR-like"/>
</dbReference>
<dbReference type="GO" id="GO:0003677">
    <property type="term" value="F:DNA binding"/>
    <property type="evidence" value="ECO:0007669"/>
    <property type="project" value="UniProtKB-KW"/>
</dbReference>
<dbReference type="PANTHER" id="PTHR43214:SF41">
    <property type="entry name" value="NITRATE_NITRITE RESPONSE REGULATOR PROTEIN NARP"/>
    <property type="match status" value="1"/>
</dbReference>
<reference evidence="10" key="4">
    <citation type="submission" date="2017-11" db="EMBL/GenBank/DDBJ databases">
        <title>Complete genome sequence of Serratia sp. ATCC 39006.</title>
        <authorList>
            <person name="Hampton H.G."/>
            <person name="Jackson S.A."/>
            <person name="Jauregui R."/>
            <person name="Poulter G.T.M."/>
            <person name="Salmond G.P.C."/>
            <person name="Fineran P.C."/>
        </authorList>
    </citation>
    <scope>NUCLEOTIDE SEQUENCE</scope>
    <source>
        <strain evidence="10">ATCC 39006</strain>
    </source>
</reference>
<evidence type="ECO:0000256" key="2">
    <source>
        <dbReference type="ARBA" id="ARBA00023012"/>
    </source>
</evidence>
<evidence type="ECO:0000313" key="12">
    <source>
        <dbReference type="Proteomes" id="UP000233778"/>
    </source>
</evidence>
<evidence type="ECO:0000256" key="1">
    <source>
        <dbReference type="ARBA" id="ARBA00022553"/>
    </source>
</evidence>
<dbReference type="KEGG" id="sera:Ser39006_012815"/>
<dbReference type="GO" id="GO:0000160">
    <property type="term" value="P:phosphorelay signal transduction system"/>
    <property type="evidence" value="ECO:0007669"/>
    <property type="project" value="InterPro"/>
</dbReference>
<feature type="modified residue" description="4-aspartylphosphate" evidence="6">
    <location>
        <position position="57"/>
    </location>
</feature>
<feature type="domain" description="Response regulatory" evidence="8">
    <location>
        <begin position="6"/>
        <end position="122"/>
    </location>
</feature>
<dbReference type="EMBL" id="CP025084">
    <property type="protein sequence ID" value="AUH04935.1"/>
    <property type="molecule type" value="Genomic_DNA"/>
</dbReference>
<gene>
    <name evidence="9" type="ORF">CWC46_12810</name>
    <name evidence="10" type="ORF">Ser39006_012815</name>
</gene>
<dbReference type="CDD" id="cd06170">
    <property type="entry name" value="LuxR_C_like"/>
    <property type="match status" value="1"/>
</dbReference>
<dbReference type="InterPro" id="IPR001789">
    <property type="entry name" value="Sig_transdc_resp-reg_receiver"/>
</dbReference>
<evidence type="ECO:0000256" key="5">
    <source>
        <dbReference type="ARBA" id="ARBA00023163"/>
    </source>
</evidence>
<dbReference type="Pfam" id="PF00196">
    <property type="entry name" value="GerE"/>
    <property type="match status" value="1"/>
</dbReference>
<organism evidence="10 11">
    <name type="scientific">Serratia sp. (strain ATCC 39006)</name>
    <name type="common">Prodigiosinella confusarubida</name>
    <dbReference type="NCBI Taxonomy" id="104623"/>
    <lineage>
        <taxon>Bacteria</taxon>
        <taxon>Pseudomonadati</taxon>
        <taxon>Pseudomonadota</taxon>
        <taxon>Gammaproteobacteria</taxon>
        <taxon>Enterobacterales</taxon>
        <taxon>Pectobacteriaceae</taxon>
        <taxon>Prodigiosinella</taxon>
    </lineage>
</organism>